<feature type="transmembrane region" description="Helical" evidence="1">
    <location>
        <begin position="117"/>
        <end position="139"/>
    </location>
</feature>
<keyword evidence="1" id="KW-0472">Membrane</keyword>
<name>A0A853JDQ1_9GAMM</name>
<evidence type="ECO:0000313" key="4">
    <source>
        <dbReference type="Proteomes" id="UP000578091"/>
    </source>
</evidence>
<dbReference type="RefSeq" id="WP_180679218.1">
    <property type="nucleotide sequence ID" value="NZ_JACCKA010000077.1"/>
</dbReference>
<dbReference type="EMBL" id="JACCKA010000077">
    <property type="protein sequence ID" value="NZA27443.1"/>
    <property type="molecule type" value="Genomic_DNA"/>
</dbReference>
<organism evidence="3 4">
    <name type="scientific">Luteimonas salinisoli</name>
    <dbReference type="NCBI Taxonomy" id="2752307"/>
    <lineage>
        <taxon>Bacteria</taxon>
        <taxon>Pseudomonadati</taxon>
        <taxon>Pseudomonadota</taxon>
        <taxon>Gammaproteobacteria</taxon>
        <taxon>Lysobacterales</taxon>
        <taxon>Lysobacteraceae</taxon>
        <taxon>Luteimonas</taxon>
    </lineage>
</organism>
<keyword evidence="1" id="KW-1133">Transmembrane helix</keyword>
<feature type="domain" description="DUF6708" evidence="2">
    <location>
        <begin position="121"/>
        <end position="257"/>
    </location>
</feature>
<evidence type="ECO:0000256" key="1">
    <source>
        <dbReference type="SAM" id="Phobius"/>
    </source>
</evidence>
<sequence>MGRDGILIDGILIDIWRKPEPRLVFSSKWKAVRLVPETKAPYLVVPADKTQPVHAAPQAGKRLRRADAEALEYDNSLPPTFKWLLAGGGLSALALALVGVLPAALSPPAGPPRVFESLCFILLSLLGWWCIRVACFAKLQFPVLFDRKTRQVVFARPRWPRFSRPWELHRQPDRRTYRWESTEARLYYVQSSAHSEFGSVDYESYEFYLLWGDEQEPTLVREILLFRLGDGNQHLALAGWEHIRRFMEDSGAHGRPIENARPVATAG</sequence>
<feature type="transmembrane region" description="Helical" evidence="1">
    <location>
        <begin position="83"/>
        <end position="105"/>
    </location>
</feature>
<dbReference type="AlphaFoldDB" id="A0A853JDQ1"/>
<evidence type="ECO:0000259" key="2">
    <source>
        <dbReference type="Pfam" id="PF20455"/>
    </source>
</evidence>
<reference evidence="3 4" key="1">
    <citation type="submission" date="2020-07" db="EMBL/GenBank/DDBJ databases">
        <title>Luteimonas sp. SJ-92.</title>
        <authorList>
            <person name="Huang X.-X."/>
            <person name="Xu L."/>
            <person name="Sun J.-Q."/>
        </authorList>
    </citation>
    <scope>NUCLEOTIDE SEQUENCE [LARGE SCALE GENOMIC DNA]</scope>
    <source>
        <strain evidence="3 4">SJ-92</strain>
    </source>
</reference>
<dbReference type="InterPro" id="IPR046554">
    <property type="entry name" value="DUF6708"/>
</dbReference>
<gene>
    <name evidence="3" type="ORF">H0E84_13720</name>
</gene>
<evidence type="ECO:0000313" key="3">
    <source>
        <dbReference type="EMBL" id="NZA27443.1"/>
    </source>
</evidence>
<dbReference type="Proteomes" id="UP000578091">
    <property type="component" value="Unassembled WGS sequence"/>
</dbReference>
<comment type="caution">
    <text evidence="3">The sequence shown here is derived from an EMBL/GenBank/DDBJ whole genome shotgun (WGS) entry which is preliminary data.</text>
</comment>
<protein>
    <recommendedName>
        <fullName evidence="2">DUF6708 domain-containing protein</fullName>
    </recommendedName>
</protein>
<proteinExistence type="predicted"/>
<keyword evidence="1" id="KW-0812">Transmembrane</keyword>
<accession>A0A853JDQ1</accession>
<dbReference type="Pfam" id="PF20455">
    <property type="entry name" value="DUF6708"/>
    <property type="match status" value="1"/>
</dbReference>
<keyword evidence="4" id="KW-1185">Reference proteome</keyword>